<keyword evidence="4" id="KW-1185">Reference proteome</keyword>
<reference evidence="3 4" key="1">
    <citation type="journal article" date="2017" name="Curr. Microbiol.">
        <title>Mucilaginibacter ginsenosidivorans sp. nov., Isolated from Soil of Ginseng Field.</title>
        <authorList>
            <person name="Kim M.M."/>
            <person name="Siddiqi M.Z."/>
            <person name="Im W.T."/>
        </authorList>
    </citation>
    <scope>NUCLEOTIDE SEQUENCE [LARGE SCALE GENOMIC DNA]</scope>
    <source>
        <strain evidence="3 4">Gsoil 3017</strain>
    </source>
</reference>
<evidence type="ECO:0000256" key="1">
    <source>
        <dbReference type="SAM" id="SignalP"/>
    </source>
</evidence>
<dbReference type="Proteomes" id="UP000321479">
    <property type="component" value="Chromosome"/>
</dbReference>
<dbReference type="AlphaFoldDB" id="A0A5B8V1Q9"/>
<dbReference type="Gene3D" id="3.40.710.10">
    <property type="entry name" value="DD-peptidase/beta-lactamase superfamily"/>
    <property type="match status" value="1"/>
</dbReference>
<evidence type="ECO:0000313" key="3">
    <source>
        <dbReference type="EMBL" id="QEC65314.1"/>
    </source>
</evidence>
<dbReference type="InterPro" id="IPR050491">
    <property type="entry name" value="AmpC-like"/>
</dbReference>
<keyword evidence="1" id="KW-0732">Signal</keyword>
<dbReference type="InterPro" id="IPR012338">
    <property type="entry name" value="Beta-lactam/transpept-like"/>
</dbReference>
<proteinExistence type="predicted"/>
<dbReference type="Pfam" id="PF00144">
    <property type="entry name" value="Beta-lactamase"/>
    <property type="match status" value="1"/>
</dbReference>
<dbReference type="PANTHER" id="PTHR46825">
    <property type="entry name" value="D-ALANYL-D-ALANINE-CARBOXYPEPTIDASE/ENDOPEPTIDASE AMPH"/>
    <property type="match status" value="1"/>
</dbReference>
<organism evidence="3 4">
    <name type="scientific">Mucilaginibacter ginsenosidivorans</name>
    <dbReference type="NCBI Taxonomy" id="398053"/>
    <lineage>
        <taxon>Bacteria</taxon>
        <taxon>Pseudomonadati</taxon>
        <taxon>Bacteroidota</taxon>
        <taxon>Sphingobacteriia</taxon>
        <taxon>Sphingobacteriales</taxon>
        <taxon>Sphingobacteriaceae</taxon>
        <taxon>Mucilaginibacter</taxon>
    </lineage>
</organism>
<feature type="chain" id="PRO_5022812470" evidence="1">
    <location>
        <begin position="26"/>
        <end position="560"/>
    </location>
</feature>
<dbReference type="RefSeq" id="WP_147034145.1">
    <property type="nucleotide sequence ID" value="NZ_CP042436.1"/>
</dbReference>
<feature type="signal peptide" evidence="1">
    <location>
        <begin position="1"/>
        <end position="25"/>
    </location>
</feature>
<dbReference type="OrthoDB" id="9793489at2"/>
<dbReference type="InterPro" id="IPR001466">
    <property type="entry name" value="Beta-lactam-related"/>
</dbReference>
<name>A0A5B8V1Q9_9SPHI</name>
<protein>
    <submittedName>
        <fullName evidence="3">Beta-lactamase family protein</fullName>
    </submittedName>
</protein>
<dbReference type="SUPFAM" id="SSF56601">
    <property type="entry name" value="beta-lactamase/transpeptidase-like"/>
    <property type="match status" value="1"/>
</dbReference>
<evidence type="ECO:0000313" key="4">
    <source>
        <dbReference type="Proteomes" id="UP000321479"/>
    </source>
</evidence>
<dbReference type="PANTHER" id="PTHR46825:SF9">
    <property type="entry name" value="BETA-LACTAMASE-RELATED DOMAIN-CONTAINING PROTEIN"/>
    <property type="match status" value="1"/>
</dbReference>
<accession>A0A5B8V1Q9</accession>
<feature type="domain" description="Beta-lactamase-related" evidence="2">
    <location>
        <begin position="40"/>
        <end position="352"/>
    </location>
</feature>
<gene>
    <name evidence="3" type="ORF">FRZ54_22985</name>
</gene>
<sequence>MRTFLKHIFALLFAFIATSAAFSQAIPNATAKKIDSLFKYWDNNKSAGFTIGIVRNDSLIYAKGYGMANLEYNIPNTPETIFHMASVSKQFTAYAIVLLARQGKLNMDDDIRKYLTWFPDLKQKITIRNLLNHTSGIRDQWQLLAIAGTRLDDVITEDQIIKILSKQQALNFKPGDEWSYSNSGFTMLGEIVRSVTGKTLRQFTDSAIFKPLGMNHTHFHDDYTEIEPNRAYSYDKEKGHFINDVLSYSNAGATSLFTNIPDMSRWIMNFYDHKVGDQQDIETLTTKAVLNSGKVQDYAMGIGVDTYRGQKRYSHNGADAGFRTSVSVFPDLKMGFIVFSNVGDADPSGKSNQLANLFIADPSPKKKEVPKKYTDFNQAVLTDTVGIKKFTGDYLSADGAHFAYRLSHGKLYWITPYGASNLLIKAAKDTFEMFTRPEVKFLFGMDDKKIKVDQYWPDNHRLLVKYDTTSKSDKILQTYTGTYYSPELDCNYRIVLKYHKLVLTNAKYNDSPLKLYGDIHLTSNFWWMDNLDILRDGKNKITGFEVNSGRVQHVLFKKVE</sequence>
<dbReference type="KEGG" id="mgin:FRZ54_22985"/>
<evidence type="ECO:0000259" key="2">
    <source>
        <dbReference type="Pfam" id="PF00144"/>
    </source>
</evidence>
<dbReference type="EMBL" id="CP042436">
    <property type="protein sequence ID" value="QEC65314.1"/>
    <property type="molecule type" value="Genomic_DNA"/>
</dbReference>